<feature type="compositionally biased region" description="Polar residues" evidence="1">
    <location>
        <begin position="26"/>
        <end position="35"/>
    </location>
</feature>
<protein>
    <submittedName>
        <fullName evidence="2">Uncharacterized protein</fullName>
    </submittedName>
</protein>
<feature type="region of interest" description="Disordered" evidence="1">
    <location>
        <begin position="418"/>
        <end position="451"/>
    </location>
</feature>
<feature type="compositionally biased region" description="Low complexity" evidence="1">
    <location>
        <begin position="385"/>
        <end position="397"/>
    </location>
</feature>
<feature type="compositionally biased region" description="Acidic residues" evidence="1">
    <location>
        <begin position="154"/>
        <end position="167"/>
    </location>
</feature>
<evidence type="ECO:0000313" key="3">
    <source>
        <dbReference type="Proteomes" id="UP000305067"/>
    </source>
</evidence>
<organism evidence="2 3">
    <name type="scientific">Pterulicium gracile</name>
    <dbReference type="NCBI Taxonomy" id="1884261"/>
    <lineage>
        <taxon>Eukaryota</taxon>
        <taxon>Fungi</taxon>
        <taxon>Dikarya</taxon>
        <taxon>Basidiomycota</taxon>
        <taxon>Agaricomycotina</taxon>
        <taxon>Agaricomycetes</taxon>
        <taxon>Agaricomycetidae</taxon>
        <taxon>Agaricales</taxon>
        <taxon>Pleurotineae</taxon>
        <taxon>Pterulaceae</taxon>
        <taxon>Pterulicium</taxon>
    </lineage>
</organism>
<feature type="compositionally biased region" description="Basic and acidic residues" evidence="1">
    <location>
        <begin position="703"/>
        <end position="718"/>
    </location>
</feature>
<feature type="region of interest" description="Disordered" evidence="1">
    <location>
        <begin position="179"/>
        <end position="236"/>
    </location>
</feature>
<gene>
    <name evidence="2" type="ORF">BDV98DRAFT_654042</name>
</gene>
<dbReference type="OrthoDB" id="2943593at2759"/>
<name>A0A5C3QQZ7_9AGAR</name>
<accession>A0A5C3QQZ7</accession>
<feature type="compositionally biased region" description="Low complexity" evidence="1">
    <location>
        <begin position="330"/>
        <end position="344"/>
    </location>
</feature>
<feature type="region of interest" description="Disordered" evidence="1">
    <location>
        <begin position="372"/>
        <end position="397"/>
    </location>
</feature>
<dbReference type="AlphaFoldDB" id="A0A5C3QQZ7"/>
<sequence>MQRHRGEVLYETPTPSPDTLWGRRSLSFNSTSQYPARSPPGIMQRSSSASVACQHDYTGPSLPDTPVGLCFPRVTPCPPSIPEAPDLRRRISHARQSPLPVQSSGPPTRDLPPLPSGGTDDRRRRRIGRQFDPLDVVQAHHTQYQDQDHGPPTTEEEESSSSSYEDDIDGHAAFGMIIPSSRHSSSSSSFSSFAPSPSSPLCGQFPQPPPLKSPLLRRMQSSPTIRKRVVSSSAAHPMQVVDLRRSASARQRTRTAPLVRINEIDSPPSEPQEVYINQGTGEDFSWEAASPSISLDVGAGGEEGKFGFQQWLAGGEDPFHNAGMHGHGSGVESEVSSSPTVPSEYGYGSTPPPRVVVDSQSHLKFDTVEPEFNVEPEEQQETEKQQQQSQRKANRSSALNRLELSLEKLKVFNSSLTQLGSTSSSSTAGRGHMRSFSTGSGLGGKFSQPMTGPSPTAMAGLAVPPRTASNADNHRAFSSSINGAFPPVMDRSRHQHRAHQSEAMTTTSLSMPGAFAADSAHPIRPSHPIRGASQPPLSRSGLSHPAPYPASSFARPTPPFSLSHPSQPTYSQPRSQPIYSQPTPSQAQPLGPAFTQRPSHHRPTKSHAALSDFQYPTKKLQKDRRMTSHGQPAGSMHTEAHGEEMGHGQVKHERQPGQEVMRSAELRDPGQAGPGQEGNMKRDPSFKRVKRMISRASISLQGWRRELGRSKKGGEGEA</sequence>
<proteinExistence type="predicted"/>
<dbReference type="EMBL" id="ML178818">
    <property type="protein sequence ID" value="TFL04413.1"/>
    <property type="molecule type" value="Genomic_DNA"/>
</dbReference>
<keyword evidence="3" id="KW-1185">Reference proteome</keyword>
<evidence type="ECO:0000256" key="1">
    <source>
        <dbReference type="SAM" id="MobiDB-lite"/>
    </source>
</evidence>
<evidence type="ECO:0000313" key="2">
    <source>
        <dbReference type="EMBL" id="TFL04413.1"/>
    </source>
</evidence>
<feature type="compositionally biased region" description="Polar residues" evidence="1">
    <location>
        <begin position="219"/>
        <end position="234"/>
    </location>
</feature>
<feature type="compositionally biased region" description="Basic and acidic residues" evidence="1">
    <location>
        <begin position="638"/>
        <end position="668"/>
    </location>
</feature>
<feature type="compositionally biased region" description="Polar residues" evidence="1">
    <location>
        <begin position="563"/>
        <end position="588"/>
    </location>
</feature>
<feature type="region of interest" description="Disordered" evidence="1">
    <location>
        <begin position="488"/>
        <end position="718"/>
    </location>
</feature>
<feature type="compositionally biased region" description="Low complexity" evidence="1">
    <location>
        <begin position="418"/>
        <end position="427"/>
    </location>
</feature>
<reference evidence="2 3" key="1">
    <citation type="journal article" date="2019" name="Nat. Ecol. Evol.">
        <title>Megaphylogeny resolves global patterns of mushroom evolution.</title>
        <authorList>
            <person name="Varga T."/>
            <person name="Krizsan K."/>
            <person name="Foldi C."/>
            <person name="Dima B."/>
            <person name="Sanchez-Garcia M."/>
            <person name="Sanchez-Ramirez S."/>
            <person name="Szollosi G.J."/>
            <person name="Szarkandi J.G."/>
            <person name="Papp V."/>
            <person name="Albert L."/>
            <person name="Andreopoulos W."/>
            <person name="Angelini C."/>
            <person name="Antonin V."/>
            <person name="Barry K.W."/>
            <person name="Bougher N.L."/>
            <person name="Buchanan P."/>
            <person name="Buyck B."/>
            <person name="Bense V."/>
            <person name="Catcheside P."/>
            <person name="Chovatia M."/>
            <person name="Cooper J."/>
            <person name="Damon W."/>
            <person name="Desjardin D."/>
            <person name="Finy P."/>
            <person name="Geml J."/>
            <person name="Haridas S."/>
            <person name="Hughes K."/>
            <person name="Justo A."/>
            <person name="Karasinski D."/>
            <person name="Kautmanova I."/>
            <person name="Kiss B."/>
            <person name="Kocsube S."/>
            <person name="Kotiranta H."/>
            <person name="LaButti K.M."/>
            <person name="Lechner B.E."/>
            <person name="Liimatainen K."/>
            <person name="Lipzen A."/>
            <person name="Lukacs Z."/>
            <person name="Mihaltcheva S."/>
            <person name="Morgado L.N."/>
            <person name="Niskanen T."/>
            <person name="Noordeloos M.E."/>
            <person name="Ohm R.A."/>
            <person name="Ortiz-Santana B."/>
            <person name="Ovrebo C."/>
            <person name="Racz N."/>
            <person name="Riley R."/>
            <person name="Savchenko A."/>
            <person name="Shiryaev A."/>
            <person name="Soop K."/>
            <person name="Spirin V."/>
            <person name="Szebenyi C."/>
            <person name="Tomsovsky M."/>
            <person name="Tulloss R.E."/>
            <person name="Uehling J."/>
            <person name="Grigoriev I.V."/>
            <person name="Vagvolgyi C."/>
            <person name="Papp T."/>
            <person name="Martin F.M."/>
            <person name="Miettinen O."/>
            <person name="Hibbett D.S."/>
            <person name="Nagy L.G."/>
        </authorList>
    </citation>
    <scope>NUCLEOTIDE SEQUENCE [LARGE SCALE GENOMIC DNA]</scope>
    <source>
        <strain evidence="2 3">CBS 309.79</strain>
    </source>
</reference>
<feature type="compositionally biased region" description="Low complexity" evidence="1">
    <location>
        <begin position="179"/>
        <end position="200"/>
    </location>
</feature>
<feature type="region of interest" description="Disordered" evidence="1">
    <location>
        <begin position="318"/>
        <end position="357"/>
    </location>
</feature>
<dbReference type="Proteomes" id="UP000305067">
    <property type="component" value="Unassembled WGS sequence"/>
</dbReference>
<feature type="region of interest" description="Disordered" evidence="1">
    <location>
        <begin position="94"/>
        <end position="167"/>
    </location>
</feature>
<feature type="region of interest" description="Disordered" evidence="1">
    <location>
        <begin position="1"/>
        <end position="51"/>
    </location>
</feature>